<feature type="domain" description="HTH lacI-type" evidence="4">
    <location>
        <begin position="34"/>
        <end position="88"/>
    </location>
</feature>
<dbReference type="Pfam" id="PF13407">
    <property type="entry name" value="Peripla_BP_4"/>
    <property type="match status" value="1"/>
</dbReference>
<dbReference type="InterPro" id="IPR010982">
    <property type="entry name" value="Lambda_DNA-bd_dom_sf"/>
</dbReference>
<keyword evidence="6" id="KW-1185">Reference proteome</keyword>
<dbReference type="Gene3D" id="1.10.260.40">
    <property type="entry name" value="lambda repressor-like DNA-binding domains"/>
    <property type="match status" value="1"/>
</dbReference>
<accession>A0ABS7D842</accession>
<dbReference type="PANTHER" id="PTHR30146">
    <property type="entry name" value="LACI-RELATED TRANSCRIPTIONAL REPRESSOR"/>
    <property type="match status" value="1"/>
</dbReference>
<evidence type="ECO:0000256" key="3">
    <source>
        <dbReference type="ARBA" id="ARBA00023163"/>
    </source>
</evidence>
<dbReference type="InterPro" id="IPR028082">
    <property type="entry name" value="Peripla_BP_I"/>
</dbReference>
<reference evidence="5 6" key="1">
    <citation type="submission" date="2021-07" db="EMBL/GenBank/DDBJ databases">
        <title>Paenibacillus radiodurans sp. nov., isolated from the southeastern edge of Tengger Desert.</title>
        <authorList>
            <person name="Zhang G."/>
        </authorList>
    </citation>
    <scope>NUCLEOTIDE SEQUENCE [LARGE SCALE GENOMIC DNA]</scope>
    <source>
        <strain evidence="5 6">DT7-4</strain>
    </source>
</reference>
<name>A0ABS7D842_9BACL</name>
<dbReference type="GO" id="GO:0003677">
    <property type="term" value="F:DNA binding"/>
    <property type="evidence" value="ECO:0007669"/>
    <property type="project" value="UniProtKB-KW"/>
</dbReference>
<organism evidence="5 6">
    <name type="scientific">Paenibacillus oenotherae</name>
    <dbReference type="NCBI Taxonomy" id="1435645"/>
    <lineage>
        <taxon>Bacteria</taxon>
        <taxon>Bacillati</taxon>
        <taxon>Bacillota</taxon>
        <taxon>Bacilli</taxon>
        <taxon>Bacillales</taxon>
        <taxon>Paenibacillaceae</taxon>
        <taxon>Paenibacillus</taxon>
    </lineage>
</organism>
<proteinExistence type="predicted"/>
<dbReference type="Proteomes" id="UP000812277">
    <property type="component" value="Unassembled WGS sequence"/>
</dbReference>
<dbReference type="InterPro" id="IPR025997">
    <property type="entry name" value="SBP_2_dom"/>
</dbReference>
<evidence type="ECO:0000256" key="2">
    <source>
        <dbReference type="ARBA" id="ARBA00023125"/>
    </source>
</evidence>
<evidence type="ECO:0000256" key="1">
    <source>
        <dbReference type="ARBA" id="ARBA00023015"/>
    </source>
</evidence>
<dbReference type="Pfam" id="PF00356">
    <property type="entry name" value="LacI"/>
    <property type="match status" value="1"/>
</dbReference>
<dbReference type="SUPFAM" id="SSF47413">
    <property type="entry name" value="lambda repressor-like DNA-binding domains"/>
    <property type="match status" value="1"/>
</dbReference>
<dbReference type="Gene3D" id="3.40.50.2300">
    <property type="match status" value="2"/>
</dbReference>
<dbReference type="RefSeq" id="WP_219872962.1">
    <property type="nucleotide sequence ID" value="NZ_JAHZIJ010000008.1"/>
</dbReference>
<sequence length="371" mass="42173">MKALTLQIQVAMISGVVQNLEIKSWCDMEQNKRLTVKQLAKHIGVSVATLDRVLNNRGNVKPATYQLVMDKIKEMNYTPNKSASFLSRKNEYTMAIVFPELPEYFWMQVEKGVQVAIEEFRDYGLHVHVIRSEKYDLDRQKEIVAGLVDSGKYDAIAISPNDPQEFADIIDRGVDRGIAICTFNSDSPLSKRLFYVGCDYRVAGRLAADMLCKLIGPKTRIGLIMSYTNFQMQQKVTGFREVVAEYGHIELVGPLKLQQDEYDSLDTFIDYFNQVDGIYVSSARLHTVAKHLAAANLSKPIALIGHDMTEEIYDYLRKGVVTATICQDPVNQGYLTVKSMFEYLVSGEKVNEKENITKLELVMKENARYYI</sequence>
<dbReference type="CDD" id="cd01392">
    <property type="entry name" value="HTH_LacI"/>
    <property type="match status" value="1"/>
</dbReference>
<dbReference type="EMBL" id="JAHZIJ010000008">
    <property type="protein sequence ID" value="MBW7475716.1"/>
    <property type="molecule type" value="Genomic_DNA"/>
</dbReference>
<gene>
    <name evidence="5" type="ORF">K0T92_13260</name>
</gene>
<keyword evidence="1" id="KW-0805">Transcription regulation</keyword>
<dbReference type="PANTHER" id="PTHR30146:SF152">
    <property type="entry name" value="TRANSCRIPTIONAL REGULATORY PROTEIN"/>
    <property type="match status" value="1"/>
</dbReference>
<dbReference type="PROSITE" id="PS50932">
    <property type="entry name" value="HTH_LACI_2"/>
    <property type="match status" value="1"/>
</dbReference>
<protein>
    <submittedName>
        <fullName evidence="5">LacI family DNA-binding transcriptional regulator</fullName>
    </submittedName>
</protein>
<dbReference type="InterPro" id="IPR000843">
    <property type="entry name" value="HTH_LacI"/>
</dbReference>
<comment type="caution">
    <text evidence="5">The sequence shown here is derived from an EMBL/GenBank/DDBJ whole genome shotgun (WGS) entry which is preliminary data.</text>
</comment>
<evidence type="ECO:0000313" key="6">
    <source>
        <dbReference type="Proteomes" id="UP000812277"/>
    </source>
</evidence>
<dbReference type="CDD" id="cd06307">
    <property type="entry name" value="PBP1_sugar_binding"/>
    <property type="match status" value="1"/>
</dbReference>
<keyword evidence="2 5" id="KW-0238">DNA-binding</keyword>
<dbReference type="SUPFAM" id="SSF53822">
    <property type="entry name" value="Periplasmic binding protein-like I"/>
    <property type="match status" value="1"/>
</dbReference>
<keyword evidence="3" id="KW-0804">Transcription</keyword>
<evidence type="ECO:0000259" key="4">
    <source>
        <dbReference type="PROSITE" id="PS50932"/>
    </source>
</evidence>
<evidence type="ECO:0000313" key="5">
    <source>
        <dbReference type="EMBL" id="MBW7475716.1"/>
    </source>
</evidence>
<dbReference type="SMART" id="SM00354">
    <property type="entry name" value="HTH_LACI"/>
    <property type="match status" value="1"/>
</dbReference>